<gene>
    <name evidence="1" type="ORF">E5336_08260</name>
</gene>
<dbReference type="Proteomes" id="UP000308836">
    <property type="component" value="Unassembled WGS sequence"/>
</dbReference>
<evidence type="ECO:0000313" key="2">
    <source>
        <dbReference type="Proteomes" id="UP000308836"/>
    </source>
</evidence>
<sequence>MNTIITSKEEILKHSRELLQKKGWNAINIRALATACHVSVGSIYNYFPSKAELVSETIASVWLEIFHQPDESFQTIEACVRWMFERMRYAQTAYPGFFTLHAFSFAKPEKSEGKKRMEETWTHMEASLCAILHSDPNIRPDAFNARLSEKQFAHVLFSLMMSAWLRHDFDPDVVLEIVRRTVY</sequence>
<dbReference type="EMBL" id="SRYG01000016">
    <property type="protein sequence ID" value="TGY65546.1"/>
    <property type="molecule type" value="Genomic_DNA"/>
</dbReference>
<protein>
    <submittedName>
        <fullName evidence="1">TetR/AcrR family transcriptional regulator</fullName>
    </submittedName>
</protein>
<reference evidence="1" key="1">
    <citation type="submission" date="2019-04" db="EMBL/GenBank/DDBJ databases">
        <title>Microbes associate with the intestines of laboratory mice.</title>
        <authorList>
            <person name="Navarre W."/>
            <person name="Wong E."/>
            <person name="Huang K."/>
            <person name="Tropini C."/>
            <person name="Ng K."/>
            <person name="Yu B."/>
        </authorList>
    </citation>
    <scope>NUCLEOTIDE SEQUENCE</scope>
    <source>
        <strain evidence="1">NM09_H32</strain>
    </source>
</reference>
<evidence type="ECO:0000313" key="1">
    <source>
        <dbReference type="EMBL" id="TGY65546.1"/>
    </source>
</evidence>
<comment type="caution">
    <text evidence="1">The sequence shown here is derived from an EMBL/GenBank/DDBJ whole genome shotgun (WGS) entry which is preliminary data.</text>
</comment>
<keyword evidence="2" id="KW-1185">Reference proteome</keyword>
<organism evidence="1 2">
    <name type="scientific">Dubosiella muris</name>
    <dbReference type="NCBI Taxonomy" id="3038133"/>
    <lineage>
        <taxon>Bacteria</taxon>
        <taxon>Bacillati</taxon>
        <taxon>Bacillota</taxon>
        <taxon>Erysipelotrichia</taxon>
        <taxon>Erysipelotrichales</taxon>
        <taxon>Erysipelotrichaceae</taxon>
        <taxon>Dubosiella</taxon>
    </lineage>
</organism>
<accession>A0AC61R627</accession>
<name>A0AC61R627_9FIRM</name>
<proteinExistence type="predicted"/>